<protein>
    <recommendedName>
        <fullName evidence="4">Peptidase S74 domain-containing protein</fullName>
    </recommendedName>
</protein>
<reference evidence="2 3" key="1">
    <citation type="submission" date="2018-07" db="EMBL/GenBank/DDBJ databases">
        <title>Thalassococcus profundi sp. nov., a marine bacterium isolated from deep seawater of Okinawa Trough.</title>
        <authorList>
            <person name="Yu M."/>
        </authorList>
    </citation>
    <scope>NUCLEOTIDE SEQUENCE [LARGE SCALE GENOMIC DNA]</scope>
    <source>
        <strain evidence="2 3">WRAS1</strain>
    </source>
</reference>
<accession>A0A369TJS1</accession>
<evidence type="ECO:0000313" key="2">
    <source>
        <dbReference type="EMBL" id="RDD64387.1"/>
    </source>
</evidence>
<comment type="caution">
    <text evidence="2">The sequence shown here is derived from an EMBL/GenBank/DDBJ whole genome shotgun (WGS) entry which is preliminary data.</text>
</comment>
<evidence type="ECO:0000256" key="1">
    <source>
        <dbReference type="SAM" id="SignalP"/>
    </source>
</evidence>
<gene>
    <name evidence="2" type="ORF">DU478_20540</name>
</gene>
<dbReference type="EMBL" id="QPMK01000023">
    <property type="protein sequence ID" value="RDD64387.1"/>
    <property type="molecule type" value="Genomic_DNA"/>
</dbReference>
<sequence length="428" mass="44665">MPRSLFPAAAALLLMATAVPAQTVLPGDHSVDGDLCVGGSCTGSEVFDSDLNAQLKVKGSGIGIVFEDTAGTSVNDWALKANAPSEDSFFIEDLTGGTVPFKVLGTAPNNSLYVAANGDVGIGTSIPAGRLHVETTSGTGIRLNRSNTSVGPQAWDSFIDPNGVWGLFDATNGTAPIAVRSGTPSNSLFLAATTAIFNGTFQDYNFDVRAQGSGSLIFADAGTERVGMGTDTPAAPLHVTRDDGSAEVLVENTPLSPSAPRGLFTMRNNGGSFFTMDNTAAGTTWFFTHEQAAPNRFIIADGVTDGPEFSLTAGGDITIPGSFISGATTLNVPDYVFDDGYALRPLSEVASFIDAHSHLPDVPSAAQIADTGLDMTAMQMALLKKVEELTLYTLEQEARLARMDTLEMENAALSARLKQIEAALAIGR</sequence>
<feature type="signal peptide" evidence="1">
    <location>
        <begin position="1"/>
        <end position="21"/>
    </location>
</feature>
<feature type="chain" id="PRO_5016785620" description="Peptidase S74 domain-containing protein" evidence="1">
    <location>
        <begin position="22"/>
        <end position="428"/>
    </location>
</feature>
<name>A0A369TJS1_9RHOB</name>
<dbReference type="Proteomes" id="UP000253977">
    <property type="component" value="Unassembled WGS sequence"/>
</dbReference>
<organism evidence="2 3">
    <name type="scientific">Thalassococcus profundi</name>
    <dbReference type="NCBI Taxonomy" id="2282382"/>
    <lineage>
        <taxon>Bacteria</taxon>
        <taxon>Pseudomonadati</taxon>
        <taxon>Pseudomonadota</taxon>
        <taxon>Alphaproteobacteria</taxon>
        <taxon>Rhodobacterales</taxon>
        <taxon>Roseobacteraceae</taxon>
        <taxon>Thalassococcus</taxon>
    </lineage>
</organism>
<dbReference type="RefSeq" id="WP_114512740.1">
    <property type="nucleotide sequence ID" value="NZ_QPMK01000023.1"/>
</dbReference>
<keyword evidence="1" id="KW-0732">Signal</keyword>
<proteinExistence type="predicted"/>
<evidence type="ECO:0008006" key="4">
    <source>
        <dbReference type="Google" id="ProtNLM"/>
    </source>
</evidence>
<dbReference type="OrthoDB" id="4463518at2"/>
<evidence type="ECO:0000313" key="3">
    <source>
        <dbReference type="Proteomes" id="UP000253977"/>
    </source>
</evidence>
<dbReference type="AlphaFoldDB" id="A0A369TJS1"/>
<keyword evidence="3" id="KW-1185">Reference proteome</keyword>